<feature type="compositionally biased region" description="Pro residues" evidence="1">
    <location>
        <begin position="108"/>
        <end position="124"/>
    </location>
</feature>
<keyword evidence="2" id="KW-1133">Transmembrane helix</keyword>
<feature type="transmembrane region" description="Helical" evidence="2">
    <location>
        <begin position="6"/>
        <end position="34"/>
    </location>
</feature>
<dbReference type="Proteomes" id="UP001318040">
    <property type="component" value="Chromosome 36"/>
</dbReference>
<keyword evidence="2" id="KW-0472">Membrane</keyword>
<evidence type="ECO:0000256" key="1">
    <source>
        <dbReference type="SAM" id="MobiDB-lite"/>
    </source>
</evidence>
<organism evidence="3 4">
    <name type="scientific">Petromyzon marinus</name>
    <name type="common">Sea lamprey</name>
    <dbReference type="NCBI Taxonomy" id="7757"/>
    <lineage>
        <taxon>Eukaryota</taxon>
        <taxon>Metazoa</taxon>
        <taxon>Chordata</taxon>
        <taxon>Craniata</taxon>
        <taxon>Vertebrata</taxon>
        <taxon>Cyclostomata</taxon>
        <taxon>Hyperoartia</taxon>
        <taxon>Petromyzontiformes</taxon>
        <taxon>Petromyzontidae</taxon>
        <taxon>Petromyzon</taxon>
    </lineage>
</organism>
<protein>
    <submittedName>
        <fullName evidence="4">Basic proline-rich protein-like</fullName>
    </submittedName>
</protein>
<feature type="region of interest" description="Disordered" evidence="1">
    <location>
        <begin position="53"/>
        <end position="124"/>
    </location>
</feature>
<evidence type="ECO:0000313" key="3">
    <source>
        <dbReference type="Proteomes" id="UP001318040"/>
    </source>
</evidence>
<proteinExistence type="predicted"/>
<dbReference type="AlphaFoldDB" id="A0AAJ7TRV4"/>
<dbReference type="KEGG" id="pmrn:116949344"/>
<feature type="region of interest" description="Disordered" evidence="1">
    <location>
        <begin position="170"/>
        <end position="194"/>
    </location>
</feature>
<dbReference type="RefSeq" id="XP_032822434.1">
    <property type="nucleotide sequence ID" value="XM_032966543.1"/>
</dbReference>
<accession>A0AAJ7TRV4</accession>
<evidence type="ECO:0000256" key="2">
    <source>
        <dbReference type="SAM" id="Phobius"/>
    </source>
</evidence>
<sequence>MVPGFVFAFPVIFIVIAIIVAFILCCVCPCCPIYKRLQPSTQDYAAVQQGATAPATDVPADPPPTAAARSAQPGQPLPSSPPGGAFSPPAQPQPYPSGPPQAAYPSSPQAPYPSPQAPYPMPSYPAGPNPPYPLAMPQPCLPGAHLQEGAYPAPPGFHVGPMPPCGPLFAPEGPPYPTGPSGYNAGPQPPYPVM</sequence>
<feature type="compositionally biased region" description="Pro residues" evidence="1">
    <location>
        <begin position="89"/>
        <end position="99"/>
    </location>
</feature>
<name>A0AAJ7TRV4_PETMA</name>
<keyword evidence="3" id="KW-1185">Reference proteome</keyword>
<evidence type="ECO:0000313" key="4">
    <source>
        <dbReference type="RefSeq" id="XP_032822434.1"/>
    </source>
</evidence>
<keyword evidence="2" id="KW-0812">Transmembrane</keyword>
<gene>
    <name evidence="4" type="primary">LOC116949344</name>
</gene>
<reference evidence="4" key="1">
    <citation type="submission" date="2025-08" db="UniProtKB">
        <authorList>
            <consortium name="RefSeq"/>
        </authorList>
    </citation>
    <scope>IDENTIFICATION</scope>
    <source>
        <tissue evidence="4">Sperm</tissue>
    </source>
</reference>